<dbReference type="Gene3D" id="3.40.140.10">
    <property type="entry name" value="Cytidine Deaminase, domain 2"/>
    <property type="match status" value="1"/>
</dbReference>
<proteinExistence type="inferred from homology"/>
<keyword evidence="6 8" id="KW-0862">Zinc</keyword>
<comment type="cofactor">
    <cofactor evidence="8">
        <name>Zn(2+)</name>
        <dbReference type="ChEBI" id="CHEBI:29105"/>
    </cofactor>
    <text evidence="8">Binds 1 zinc ion per subunit.</text>
</comment>
<dbReference type="PANTHER" id="PTHR11079:SF202">
    <property type="entry name" value="TRNA-SPECIFIC ADENOSINE DEAMINASE"/>
    <property type="match status" value="1"/>
</dbReference>
<evidence type="ECO:0000256" key="3">
    <source>
        <dbReference type="ARBA" id="ARBA00022694"/>
    </source>
</evidence>
<evidence type="ECO:0000256" key="2">
    <source>
        <dbReference type="ARBA" id="ARBA00011738"/>
    </source>
</evidence>
<name>A0A831WA55_9GAMM</name>
<dbReference type="PROSITE" id="PS51747">
    <property type="entry name" value="CYT_DCMP_DEAMINASES_2"/>
    <property type="match status" value="1"/>
</dbReference>
<reference evidence="10" key="1">
    <citation type="journal article" date="2020" name="mSystems">
        <title>Genome- and Community-Level Interaction Insights into Carbon Utilization and Element Cycling Functions of Hydrothermarchaeota in Hydrothermal Sediment.</title>
        <authorList>
            <person name="Zhou Z."/>
            <person name="Liu Y."/>
            <person name="Xu W."/>
            <person name="Pan J."/>
            <person name="Luo Z.H."/>
            <person name="Li M."/>
        </authorList>
    </citation>
    <scope>NUCLEOTIDE SEQUENCE [LARGE SCALE GENOMIC DNA]</scope>
    <source>
        <strain evidence="10">HyVt-443</strain>
    </source>
</reference>
<evidence type="ECO:0000256" key="6">
    <source>
        <dbReference type="ARBA" id="ARBA00022833"/>
    </source>
</evidence>
<accession>A0A831WA55</accession>
<evidence type="ECO:0000256" key="8">
    <source>
        <dbReference type="HAMAP-Rule" id="MF_00972"/>
    </source>
</evidence>
<dbReference type="GO" id="GO:0008270">
    <property type="term" value="F:zinc ion binding"/>
    <property type="evidence" value="ECO:0007669"/>
    <property type="project" value="UniProtKB-UniRule"/>
</dbReference>
<organism evidence="10">
    <name type="scientific">Sedimenticola thiotaurini</name>
    <dbReference type="NCBI Taxonomy" id="1543721"/>
    <lineage>
        <taxon>Bacteria</taxon>
        <taxon>Pseudomonadati</taxon>
        <taxon>Pseudomonadota</taxon>
        <taxon>Gammaproteobacteria</taxon>
        <taxon>Chromatiales</taxon>
        <taxon>Sedimenticolaceae</taxon>
        <taxon>Sedimenticola</taxon>
    </lineage>
</organism>
<sequence>MTDEEWMTRALGLARRAEGAGEVPVGALLVRNGEVIGEGWNCPIGQHDPSAHAEIMALRDAARRERNYRLPGSTLYVTLEPCPMCAGAIVHARVERVVFGAFDPKGGAAGSVFDLLPSDARFNHRVVVDGGVLATACGELLRAFFRSRRRGAS</sequence>
<comment type="catalytic activity">
    <reaction evidence="7 8">
        <text>adenosine(34) in tRNA + H2O + H(+) = inosine(34) in tRNA + NH4(+)</text>
        <dbReference type="Rhea" id="RHEA:43168"/>
        <dbReference type="Rhea" id="RHEA-COMP:10373"/>
        <dbReference type="Rhea" id="RHEA-COMP:10374"/>
        <dbReference type="ChEBI" id="CHEBI:15377"/>
        <dbReference type="ChEBI" id="CHEBI:15378"/>
        <dbReference type="ChEBI" id="CHEBI:28938"/>
        <dbReference type="ChEBI" id="CHEBI:74411"/>
        <dbReference type="ChEBI" id="CHEBI:82852"/>
        <dbReference type="EC" id="3.5.4.33"/>
    </reaction>
</comment>
<evidence type="ECO:0000256" key="7">
    <source>
        <dbReference type="ARBA" id="ARBA00048045"/>
    </source>
</evidence>
<evidence type="ECO:0000259" key="9">
    <source>
        <dbReference type="PROSITE" id="PS51747"/>
    </source>
</evidence>
<feature type="binding site" evidence="8">
    <location>
        <position position="52"/>
    </location>
    <ligand>
        <name>Zn(2+)</name>
        <dbReference type="ChEBI" id="CHEBI:29105"/>
        <note>catalytic</note>
    </ligand>
</feature>
<feature type="binding site" evidence="8">
    <location>
        <position position="85"/>
    </location>
    <ligand>
        <name>Zn(2+)</name>
        <dbReference type="ChEBI" id="CHEBI:29105"/>
        <note>catalytic</note>
    </ligand>
</feature>
<dbReference type="FunFam" id="3.40.140.10:FF:000005">
    <property type="entry name" value="tRNA-specific adenosine deaminase"/>
    <property type="match status" value="1"/>
</dbReference>
<comment type="subunit">
    <text evidence="2 8">Homodimer.</text>
</comment>
<evidence type="ECO:0000256" key="4">
    <source>
        <dbReference type="ARBA" id="ARBA00022723"/>
    </source>
</evidence>
<dbReference type="PANTHER" id="PTHR11079">
    <property type="entry name" value="CYTOSINE DEAMINASE FAMILY MEMBER"/>
    <property type="match status" value="1"/>
</dbReference>
<dbReference type="InterPro" id="IPR002125">
    <property type="entry name" value="CMP_dCMP_dom"/>
</dbReference>
<evidence type="ECO:0000256" key="5">
    <source>
        <dbReference type="ARBA" id="ARBA00022801"/>
    </source>
</evidence>
<evidence type="ECO:0000313" key="10">
    <source>
        <dbReference type="EMBL" id="HEB95782.1"/>
    </source>
</evidence>
<keyword evidence="4 8" id="KW-0479">Metal-binding</keyword>
<dbReference type="EMBL" id="DRKP01000059">
    <property type="protein sequence ID" value="HEB95782.1"/>
    <property type="molecule type" value="Genomic_DNA"/>
</dbReference>
<gene>
    <name evidence="8 10" type="primary">tadA</name>
    <name evidence="10" type="ORF">ENI96_05050</name>
</gene>
<feature type="active site" description="Proton donor" evidence="8">
    <location>
        <position position="54"/>
    </location>
</feature>
<dbReference type="Pfam" id="PF00383">
    <property type="entry name" value="dCMP_cyt_deam_1"/>
    <property type="match status" value="1"/>
</dbReference>
<comment type="caution">
    <text evidence="10">The sequence shown here is derived from an EMBL/GenBank/DDBJ whole genome shotgun (WGS) entry which is preliminary data.</text>
</comment>
<dbReference type="SUPFAM" id="SSF53927">
    <property type="entry name" value="Cytidine deaminase-like"/>
    <property type="match status" value="1"/>
</dbReference>
<evidence type="ECO:0000256" key="1">
    <source>
        <dbReference type="ARBA" id="ARBA00010669"/>
    </source>
</evidence>
<dbReference type="InterPro" id="IPR016193">
    <property type="entry name" value="Cytidine_deaminase-like"/>
</dbReference>
<comment type="similarity">
    <text evidence="1">Belongs to the cytidine and deoxycytidylate deaminase family. ADAT2 subfamily.</text>
</comment>
<dbReference type="Proteomes" id="UP000886251">
    <property type="component" value="Unassembled WGS sequence"/>
</dbReference>
<comment type="function">
    <text evidence="8">Catalyzes the deamination of adenosine to inosine at the wobble position 34 of tRNA(Arg2).</text>
</comment>
<protein>
    <recommendedName>
        <fullName evidence="8">tRNA-specific adenosine deaminase</fullName>
        <ecNumber evidence="8">3.5.4.33</ecNumber>
    </recommendedName>
</protein>
<dbReference type="HAMAP" id="MF_00972">
    <property type="entry name" value="tRNA_aden_deaminase"/>
    <property type="match status" value="1"/>
</dbReference>
<dbReference type="GO" id="GO:0002100">
    <property type="term" value="P:tRNA wobble adenosine to inosine editing"/>
    <property type="evidence" value="ECO:0007669"/>
    <property type="project" value="UniProtKB-UniRule"/>
</dbReference>
<feature type="domain" description="CMP/dCMP-type deaminase" evidence="9">
    <location>
        <begin position="1"/>
        <end position="123"/>
    </location>
</feature>
<dbReference type="AlphaFoldDB" id="A0A831WA55"/>
<keyword evidence="3 8" id="KW-0819">tRNA processing</keyword>
<feature type="binding site" evidence="8">
    <location>
        <position position="82"/>
    </location>
    <ligand>
        <name>Zn(2+)</name>
        <dbReference type="ChEBI" id="CHEBI:29105"/>
        <note>catalytic</note>
    </ligand>
</feature>
<keyword evidence="5 8" id="KW-0378">Hydrolase</keyword>
<dbReference type="CDD" id="cd01285">
    <property type="entry name" value="nucleoside_deaminase"/>
    <property type="match status" value="1"/>
</dbReference>
<dbReference type="InterPro" id="IPR016192">
    <property type="entry name" value="APOBEC/CMP_deaminase_Zn-bd"/>
</dbReference>
<dbReference type="NCBIfam" id="NF008113">
    <property type="entry name" value="PRK10860.1"/>
    <property type="match status" value="1"/>
</dbReference>
<dbReference type="EC" id="3.5.4.33" evidence="8"/>
<dbReference type="PROSITE" id="PS00903">
    <property type="entry name" value="CYT_DCMP_DEAMINASES_1"/>
    <property type="match status" value="1"/>
</dbReference>
<dbReference type="InterPro" id="IPR028883">
    <property type="entry name" value="tRNA_aden_deaminase"/>
</dbReference>
<dbReference type="GO" id="GO:0052717">
    <property type="term" value="F:tRNA-specific adenosine-34 deaminase activity"/>
    <property type="evidence" value="ECO:0007669"/>
    <property type="project" value="UniProtKB-UniRule"/>
</dbReference>